<name>A0A5C4N0B8_9RHOB</name>
<organism evidence="3 4">
    <name type="scientific">Rubellimicrobium rubrum</name>
    <dbReference type="NCBI Taxonomy" id="2585369"/>
    <lineage>
        <taxon>Bacteria</taxon>
        <taxon>Pseudomonadati</taxon>
        <taxon>Pseudomonadota</taxon>
        <taxon>Alphaproteobacteria</taxon>
        <taxon>Rhodobacterales</taxon>
        <taxon>Roseobacteraceae</taxon>
        <taxon>Rubellimicrobium</taxon>
    </lineage>
</organism>
<dbReference type="RefSeq" id="WP_139076626.1">
    <property type="nucleotide sequence ID" value="NZ_VDFU01000009.1"/>
</dbReference>
<keyword evidence="2" id="KW-0067">ATP-binding</keyword>
<keyword evidence="4" id="KW-1185">Reference proteome</keyword>
<dbReference type="PANTHER" id="PTHR12169">
    <property type="entry name" value="ATPASE N2B"/>
    <property type="match status" value="1"/>
</dbReference>
<dbReference type="OrthoDB" id="9774491at2"/>
<dbReference type="GO" id="GO:0005737">
    <property type="term" value="C:cytoplasm"/>
    <property type="evidence" value="ECO:0007669"/>
    <property type="project" value="TreeGrafter"/>
</dbReference>
<evidence type="ECO:0000313" key="3">
    <source>
        <dbReference type="EMBL" id="TNC49850.1"/>
    </source>
</evidence>
<evidence type="ECO:0000256" key="2">
    <source>
        <dbReference type="ARBA" id="ARBA00022840"/>
    </source>
</evidence>
<evidence type="ECO:0000256" key="1">
    <source>
        <dbReference type="ARBA" id="ARBA00022741"/>
    </source>
</evidence>
<dbReference type="GO" id="GO:0005524">
    <property type="term" value="F:ATP binding"/>
    <property type="evidence" value="ECO:0007669"/>
    <property type="project" value="UniProtKB-KW"/>
</dbReference>
<dbReference type="InterPro" id="IPR005654">
    <property type="entry name" value="ATPase_AFG1-like"/>
</dbReference>
<reference evidence="3 4" key="1">
    <citation type="submission" date="2019-06" db="EMBL/GenBank/DDBJ databases">
        <title>YIM 131921 draft genome.</title>
        <authorList>
            <person name="Jiang L."/>
        </authorList>
    </citation>
    <scope>NUCLEOTIDE SEQUENCE [LARGE SCALE GENOMIC DNA]</scope>
    <source>
        <strain evidence="3 4">YIM 131921</strain>
    </source>
</reference>
<dbReference type="Pfam" id="PF03969">
    <property type="entry name" value="AFG1_ATPase"/>
    <property type="match status" value="1"/>
</dbReference>
<comment type="caution">
    <text evidence="3">The sequence shown here is derived from an EMBL/GenBank/DDBJ whole genome shotgun (WGS) entry which is preliminary data.</text>
</comment>
<sequence length="366" mass="40606">MDVASLYDSRAREGRLKPDSAQRALLPYLDRLQAEIEDPPRRGLFRKPQPVRGLYLWGGVGRGKSMLMDLFLDALGSKVPTRRQHFHAFMQWVQAALARVRATGAEDAILPVADEIAVEARLLALDEMQVTDIADAMILGRLFQRLWSQGVTLLTTSNRPPSDLYKDGLNRALFLPFITMIEQNCEVVELASPTDHRQGRLVGSQRYFCPVNAETRAAMNALWADLAHGQAKPATLRVYGRDVEIPAFHNGSARASFYDLCGRPLGPADYLALAGTVRVLLIDEIPRLSSENFNQARRFVTLIDALYEARVTLFASAAASPDRLYVEGEGSFEFARTASRLMEMQAADWGRVTEGQGVAEPSATKL</sequence>
<protein>
    <submittedName>
        <fullName evidence="3">AFG1 family ATPase</fullName>
    </submittedName>
</protein>
<dbReference type="InterPro" id="IPR027417">
    <property type="entry name" value="P-loop_NTPase"/>
</dbReference>
<dbReference type="AlphaFoldDB" id="A0A5C4N0B8"/>
<evidence type="ECO:0000313" key="4">
    <source>
        <dbReference type="Proteomes" id="UP000305887"/>
    </source>
</evidence>
<keyword evidence="1" id="KW-0547">Nucleotide-binding</keyword>
<dbReference type="EMBL" id="VDFU01000009">
    <property type="protein sequence ID" value="TNC49850.1"/>
    <property type="molecule type" value="Genomic_DNA"/>
</dbReference>
<accession>A0A5C4N0B8</accession>
<dbReference type="GO" id="GO:0016887">
    <property type="term" value="F:ATP hydrolysis activity"/>
    <property type="evidence" value="ECO:0007669"/>
    <property type="project" value="InterPro"/>
</dbReference>
<dbReference type="PANTHER" id="PTHR12169:SF6">
    <property type="entry name" value="AFG1-LIKE ATPASE"/>
    <property type="match status" value="1"/>
</dbReference>
<dbReference type="Gene3D" id="3.40.50.300">
    <property type="entry name" value="P-loop containing nucleotide triphosphate hydrolases"/>
    <property type="match status" value="1"/>
</dbReference>
<proteinExistence type="predicted"/>
<dbReference type="NCBIfam" id="NF040713">
    <property type="entry name" value="ZapE"/>
    <property type="match status" value="1"/>
</dbReference>
<dbReference type="SUPFAM" id="SSF52540">
    <property type="entry name" value="P-loop containing nucleoside triphosphate hydrolases"/>
    <property type="match status" value="1"/>
</dbReference>
<dbReference type="Proteomes" id="UP000305887">
    <property type="component" value="Unassembled WGS sequence"/>
</dbReference>
<gene>
    <name evidence="3" type="ORF">FHG66_10065</name>
</gene>